<dbReference type="InterPro" id="IPR011576">
    <property type="entry name" value="Pyridox_Oxase_N"/>
</dbReference>
<reference evidence="2 3" key="1">
    <citation type="journal article" date="2015" name="Nature">
        <title>rRNA introns, odd ribosomes, and small enigmatic genomes across a large radiation of phyla.</title>
        <authorList>
            <person name="Brown C.T."/>
            <person name="Hug L.A."/>
            <person name="Thomas B.C."/>
            <person name="Sharon I."/>
            <person name="Castelle C.J."/>
            <person name="Singh A."/>
            <person name="Wilkins M.J."/>
            <person name="Williams K.H."/>
            <person name="Banfield J.F."/>
        </authorList>
    </citation>
    <scope>NUCLEOTIDE SEQUENCE [LARGE SCALE GENOMIC DNA]</scope>
</reference>
<gene>
    <name evidence="2" type="ORF">UT34_C0001G0308</name>
</gene>
<comment type="caution">
    <text evidence="2">The sequence shown here is derived from an EMBL/GenBank/DDBJ whole genome shotgun (WGS) entry which is preliminary data.</text>
</comment>
<proteinExistence type="predicted"/>
<dbReference type="Pfam" id="PF01243">
    <property type="entry name" value="PNPOx_N"/>
    <property type="match status" value="1"/>
</dbReference>
<dbReference type="EMBL" id="LBWK01000001">
    <property type="protein sequence ID" value="KKR06268.1"/>
    <property type="molecule type" value="Genomic_DNA"/>
</dbReference>
<sequence length="158" mass="18308">MDSQELKSLVSNYLSTQKLMSLATFSDTPWIANLYYVHDSDLNLYFVSKAWREHSKAIDINPNVAVAIADSHQPIYLPQKGIQLHGTAQKIKSIKKLEWMFNMWNKLITEGQGEKMEDPKKFIDAAVSNVYKISPKRIKFFNTQLWPKEQFQILDLAD</sequence>
<evidence type="ECO:0000313" key="3">
    <source>
        <dbReference type="Proteomes" id="UP000034799"/>
    </source>
</evidence>
<feature type="domain" description="Pyridoxamine 5'-phosphate oxidase N-terminal" evidence="1">
    <location>
        <begin position="13"/>
        <end position="132"/>
    </location>
</feature>
<protein>
    <recommendedName>
        <fullName evidence="1">Pyridoxamine 5'-phosphate oxidase N-terminal domain-containing protein</fullName>
    </recommendedName>
</protein>
<dbReference type="InterPro" id="IPR012349">
    <property type="entry name" value="Split_barrel_FMN-bd"/>
</dbReference>
<evidence type="ECO:0000313" key="2">
    <source>
        <dbReference type="EMBL" id="KKR06268.1"/>
    </source>
</evidence>
<accession>A0A0G0MSZ1</accession>
<organism evidence="2 3">
    <name type="scientific">candidate division WS6 bacterium GW2011_GWF2_39_15</name>
    <dbReference type="NCBI Taxonomy" id="1619100"/>
    <lineage>
        <taxon>Bacteria</taxon>
        <taxon>Candidatus Dojkabacteria</taxon>
    </lineage>
</organism>
<dbReference type="AlphaFoldDB" id="A0A0G0MSZ1"/>
<name>A0A0G0MSZ1_9BACT</name>
<dbReference type="Proteomes" id="UP000034799">
    <property type="component" value="Unassembled WGS sequence"/>
</dbReference>
<dbReference type="Gene3D" id="2.30.110.10">
    <property type="entry name" value="Electron Transport, Fmn-binding Protein, Chain A"/>
    <property type="match status" value="1"/>
</dbReference>
<evidence type="ECO:0000259" key="1">
    <source>
        <dbReference type="Pfam" id="PF01243"/>
    </source>
</evidence>
<dbReference type="STRING" id="1619100.UT34_C0001G0308"/>
<dbReference type="SUPFAM" id="SSF50475">
    <property type="entry name" value="FMN-binding split barrel"/>
    <property type="match status" value="1"/>
</dbReference>